<dbReference type="Proteomes" id="UP000199337">
    <property type="component" value="Unassembled WGS sequence"/>
</dbReference>
<dbReference type="AlphaFoldDB" id="A0A1I2RAV1"/>
<sequence length="53" mass="6330">MLKDLRDLKQIVNELKDSQSKFPSSYGAEKMLMSKQEFDMLYIYCAKKQTIFF</sequence>
<name>A0A1I2RAV1_9FIRM</name>
<reference evidence="2" key="1">
    <citation type="submission" date="2016-10" db="EMBL/GenBank/DDBJ databases">
        <authorList>
            <person name="Varghese N."/>
            <person name="Submissions S."/>
        </authorList>
    </citation>
    <scope>NUCLEOTIDE SEQUENCE [LARGE SCALE GENOMIC DNA]</scope>
    <source>
        <strain evidence="2">DSM 17038</strain>
    </source>
</reference>
<keyword evidence="2" id="KW-1185">Reference proteome</keyword>
<accession>A0A1I2RAV1</accession>
<evidence type="ECO:0000313" key="1">
    <source>
        <dbReference type="EMBL" id="SFG35717.1"/>
    </source>
</evidence>
<dbReference type="EMBL" id="FOOX01000004">
    <property type="protein sequence ID" value="SFG35717.1"/>
    <property type="molecule type" value="Genomic_DNA"/>
</dbReference>
<protein>
    <submittedName>
        <fullName evidence="1">Uncharacterized protein</fullName>
    </submittedName>
</protein>
<proteinExistence type="predicted"/>
<organism evidence="1 2">
    <name type="scientific">Desulfotruncus arcticus DSM 17038</name>
    <dbReference type="NCBI Taxonomy" id="1121424"/>
    <lineage>
        <taxon>Bacteria</taxon>
        <taxon>Bacillati</taxon>
        <taxon>Bacillota</taxon>
        <taxon>Clostridia</taxon>
        <taxon>Eubacteriales</taxon>
        <taxon>Desulfallaceae</taxon>
        <taxon>Desulfotruncus</taxon>
    </lineage>
</organism>
<dbReference type="STRING" id="341036.SAMN05660649_01399"/>
<gene>
    <name evidence="1" type="ORF">SAMN05660649_01399</name>
</gene>
<evidence type="ECO:0000313" key="2">
    <source>
        <dbReference type="Proteomes" id="UP000199337"/>
    </source>
</evidence>